<evidence type="ECO:0000313" key="3">
    <source>
        <dbReference type="Proteomes" id="UP000523795"/>
    </source>
</evidence>
<dbReference type="EMBL" id="JAAZSR010000194">
    <property type="protein sequence ID" value="NKX51237.1"/>
    <property type="molecule type" value="Genomic_DNA"/>
</dbReference>
<organism evidence="2 3">
    <name type="scientific">Arthrobacter deserti</name>
    <dbReference type="NCBI Taxonomy" id="1742687"/>
    <lineage>
        <taxon>Bacteria</taxon>
        <taxon>Bacillati</taxon>
        <taxon>Actinomycetota</taxon>
        <taxon>Actinomycetes</taxon>
        <taxon>Micrococcales</taxon>
        <taxon>Micrococcaceae</taxon>
        <taxon>Arthrobacter</taxon>
    </lineage>
</organism>
<dbReference type="InterPro" id="IPR036178">
    <property type="entry name" value="Formintransfe-cycloase-like_sf"/>
</dbReference>
<name>A0ABX1JPI7_9MICC</name>
<dbReference type="Gene3D" id="1.20.120.680">
    <property type="entry name" value="Formiminotetrahydrofolate cyclodeaminase monomer, up-and-down helical bundle"/>
    <property type="match status" value="1"/>
</dbReference>
<protein>
    <submittedName>
        <fullName evidence="2">Cyclodeaminase/cyclohydrolase family protein</fullName>
    </submittedName>
</protein>
<proteinExistence type="predicted"/>
<feature type="domain" description="Cyclodeaminase/cyclohydrolase" evidence="1">
    <location>
        <begin position="6"/>
        <end position="183"/>
    </location>
</feature>
<dbReference type="InterPro" id="IPR007044">
    <property type="entry name" value="Cyclodeamin/CycHdrlase"/>
</dbReference>
<reference evidence="2 3" key="1">
    <citation type="submission" date="2020-04" db="EMBL/GenBank/DDBJ databases">
        <authorList>
            <person name="Liu S."/>
        </authorList>
    </citation>
    <scope>NUCLEOTIDE SEQUENCE [LARGE SCALE GENOMIC DNA]</scope>
    <source>
        <strain evidence="2 3">CGMCC 1.15091</strain>
    </source>
</reference>
<sequence>MISSETIEGYLARLAARQPAPGGGAAGALHAAQGAALVAMVARYTTGAKYADHAEDVERTIAGADASVPAAVRLADDDEEAFAAGIKAYGLPADSEGAKSVRARAVQEALARAAEPPRALIDLAGHIIALGRELADFGNANVISDVAAASEAARAAIATAMITLEINIKAIKDPGLQEALRADVLRAEEAVASADDLSGRVRKRVLA</sequence>
<keyword evidence="3" id="KW-1185">Reference proteome</keyword>
<evidence type="ECO:0000313" key="2">
    <source>
        <dbReference type="EMBL" id="NKX51237.1"/>
    </source>
</evidence>
<accession>A0ABX1JPI7</accession>
<dbReference type="Proteomes" id="UP000523795">
    <property type="component" value="Unassembled WGS sequence"/>
</dbReference>
<evidence type="ECO:0000259" key="1">
    <source>
        <dbReference type="Pfam" id="PF04961"/>
    </source>
</evidence>
<dbReference type="SUPFAM" id="SSF101262">
    <property type="entry name" value="Methenyltetrahydrofolate cyclohydrolase-like"/>
    <property type="match status" value="1"/>
</dbReference>
<comment type="caution">
    <text evidence="2">The sequence shown here is derived from an EMBL/GenBank/DDBJ whole genome shotgun (WGS) entry which is preliminary data.</text>
</comment>
<gene>
    <name evidence="2" type="ORF">HER39_11810</name>
</gene>
<dbReference type="Pfam" id="PF04961">
    <property type="entry name" value="FTCD_C"/>
    <property type="match status" value="1"/>
</dbReference>